<reference evidence="2" key="1">
    <citation type="submission" date="2021-05" db="EMBL/GenBank/DDBJ databases">
        <authorList>
            <person name="Alioto T."/>
            <person name="Alioto T."/>
            <person name="Gomez Garrido J."/>
        </authorList>
    </citation>
    <scope>NUCLEOTIDE SEQUENCE</scope>
</reference>
<evidence type="ECO:0000256" key="1">
    <source>
        <dbReference type="SAM" id="Phobius"/>
    </source>
</evidence>
<organism evidence="2">
    <name type="scientific">Cacopsylla melanoneura</name>
    <dbReference type="NCBI Taxonomy" id="428564"/>
    <lineage>
        <taxon>Eukaryota</taxon>
        <taxon>Metazoa</taxon>
        <taxon>Ecdysozoa</taxon>
        <taxon>Arthropoda</taxon>
        <taxon>Hexapoda</taxon>
        <taxon>Insecta</taxon>
        <taxon>Pterygota</taxon>
        <taxon>Neoptera</taxon>
        <taxon>Paraneoptera</taxon>
        <taxon>Hemiptera</taxon>
        <taxon>Sternorrhyncha</taxon>
        <taxon>Psylloidea</taxon>
        <taxon>Psyllidae</taxon>
        <taxon>Psyllinae</taxon>
        <taxon>Cacopsylla</taxon>
    </lineage>
</organism>
<dbReference type="EMBL" id="HBUF01608315">
    <property type="protein sequence ID" value="CAG6778127.1"/>
    <property type="molecule type" value="Transcribed_RNA"/>
</dbReference>
<name>A0A8D9B7I1_9HEMI</name>
<dbReference type="EMBL" id="HBUF01608317">
    <property type="protein sequence ID" value="CAG6778129.1"/>
    <property type="molecule type" value="Transcribed_RNA"/>
</dbReference>
<sequence length="113" mass="13668">MESKKENRRMFEKFVSRILWTVETPCIMYLTIMLYALTTVNAEIRQECSLFVWLLTFMWVFFFPPVFHMSIIMCILCRMSLFLPLYLCMSHHPSPMSTMFLSRFFFSINFNSQ</sequence>
<keyword evidence="1" id="KW-1133">Transmembrane helix</keyword>
<feature type="transmembrane region" description="Helical" evidence="1">
    <location>
        <begin position="20"/>
        <end position="38"/>
    </location>
</feature>
<accession>A0A8D9B7I1</accession>
<dbReference type="EMBL" id="HBUF01026203">
    <property type="protein sequence ID" value="CAG6612992.1"/>
    <property type="molecule type" value="Transcribed_RNA"/>
</dbReference>
<dbReference type="AlphaFoldDB" id="A0A8D9B7I1"/>
<evidence type="ECO:0000313" key="2">
    <source>
        <dbReference type="EMBL" id="CAG6778127.1"/>
    </source>
</evidence>
<proteinExistence type="predicted"/>
<protein>
    <submittedName>
        <fullName evidence="2">Uncharacterized protein</fullName>
    </submittedName>
</protein>
<dbReference type="EMBL" id="HBUF01195432">
    <property type="protein sequence ID" value="CAG6659864.1"/>
    <property type="molecule type" value="Transcribed_RNA"/>
</dbReference>
<keyword evidence="1" id="KW-0812">Transmembrane</keyword>
<keyword evidence="1" id="KW-0472">Membrane</keyword>
<feature type="transmembrane region" description="Helical" evidence="1">
    <location>
        <begin position="50"/>
        <end position="76"/>
    </location>
</feature>